<protein>
    <submittedName>
        <fullName evidence="1">Uncharacterized protein</fullName>
    </submittedName>
</protein>
<proteinExistence type="predicted"/>
<organism evidence="1 2">
    <name type="scientific">Melastoma candidum</name>
    <dbReference type="NCBI Taxonomy" id="119954"/>
    <lineage>
        <taxon>Eukaryota</taxon>
        <taxon>Viridiplantae</taxon>
        <taxon>Streptophyta</taxon>
        <taxon>Embryophyta</taxon>
        <taxon>Tracheophyta</taxon>
        <taxon>Spermatophyta</taxon>
        <taxon>Magnoliopsida</taxon>
        <taxon>eudicotyledons</taxon>
        <taxon>Gunneridae</taxon>
        <taxon>Pentapetalae</taxon>
        <taxon>rosids</taxon>
        <taxon>malvids</taxon>
        <taxon>Myrtales</taxon>
        <taxon>Melastomataceae</taxon>
        <taxon>Melastomatoideae</taxon>
        <taxon>Melastomateae</taxon>
        <taxon>Melastoma</taxon>
    </lineage>
</organism>
<accession>A0ACB9R192</accession>
<keyword evidence="2" id="KW-1185">Reference proteome</keyword>
<sequence length="324" mass="36515">MAATTQSSSSMKALCSNGRLREGLLEMYVRGYGFVFEGYDTLLEACIKQRAIREGRLVHAHMITTHYLPPVFLRTRLIVLYAKCGLLEDARHVFDEMPLRNVVSWTAMISAYSQKRLESEALSLFLQMLRSDVEPNEFTFSTILTSCTGETGFQLGRQVHSLIYKRNFESHGFVGSSLLDMYAKASKIHEAREIFDCLPERDVVSCTAIISGYAQLGFDEEAVKLFRSLHNHGMISNYVTYASVLTALSGLATLDSGKQIHSHILRRQKLIARLNLSLYLYLCVKSFDLIFLIMLLQVPEADGFEVSCKRECTPFGMKTARGSS</sequence>
<dbReference type="EMBL" id="CM042883">
    <property type="protein sequence ID" value="KAI4372654.1"/>
    <property type="molecule type" value="Genomic_DNA"/>
</dbReference>
<evidence type="ECO:0000313" key="1">
    <source>
        <dbReference type="EMBL" id="KAI4372654.1"/>
    </source>
</evidence>
<comment type="caution">
    <text evidence="1">The sequence shown here is derived from an EMBL/GenBank/DDBJ whole genome shotgun (WGS) entry which is preliminary data.</text>
</comment>
<evidence type="ECO:0000313" key="2">
    <source>
        <dbReference type="Proteomes" id="UP001057402"/>
    </source>
</evidence>
<reference evidence="2" key="1">
    <citation type="journal article" date="2023" name="Front. Plant Sci.">
        <title>Chromosomal-level genome assembly of Melastoma candidum provides insights into trichome evolution.</title>
        <authorList>
            <person name="Zhong Y."/>
            <person name="Wu W."/>
            <person name="Sun C."/>
            <person name="Zou P."/>
            <person name="Liu Y."/>
            <person name="Dai S."/>
            <person name="Zhou R."/>
        </authorList>
    </citation>
    <scope>NUCLEOTIDE SEQUENCE [LARGE SCALE GENOMIC DNA]</scope>
</reference>
<dbReference type="Proteomes" id="UP001057402">
    <property type="component" value="Chromosome 4"/>
</dbReference>
<name>A0ACB9R192_9MYRT</name>
<gene>
    <name evidence="1" type="ORF">MLD38_010857</name>
</gene>